<evidence type="ECO:0000259" key="2">
    <source>
        <dbReference type="Pfam" id="PF00498"/>
    </source>
</evidence>
<keyword evidence="4" id="KW-1185">Reference proteome</keyword>
<dbReference type="CDD" id="cd00060">
    <property type="entry name" value="FHA"/>
    <property type="match status" value="1"/>
</dbReference>
<evidence type="ECO:0000313" key="3">
    <source>
        <dbReference type="EMBL" id="KHD74277.1"/>
    </source>
</evidence>
<keyword evidence="3" id="KW-0418">Kinase</keyword>
<sequence length="229" mass="24546">MSSVLVQLPAGAGSVELAPGQSVTFGRADRAGIVLPHPGVSRLAGRITATADHWLIDNLSSERTYVIDNPEGGGEHLKIAPRRLGAPVPFEFARLSIPVDDGTVEFLVFAPDHAFADPAADPEAAGAATVAAFSLDEAAKYFLILVALCEPRLRDGSSVAIPLVPEVADRLGLTRSAVNFHIDYLADHKLRIRRRAGAQDSRREAVVSVALRFNLVTDQHLRLLPPRTP</sequence>
<dbReference type="Pfam" id="PF00498">
    <property type="entry name" value="FHA"/>
    <property type="match status" value="1"/>
</dbReference>
<keyword evidence="1" id="KW-0597">Phosphoprotein</keyword>
<gene>
    <name evidence="3" type="ORF">MB27_29625</name>
</gene>
<organism evidence="3 4">
    <name type="scientific">Actinoplanes utahensis</name>
    <dbReference type="NCBI Taxonomy" id="1869"/>
    <lineage>
        <taxon>Bacteria</taxon>
        <taxon>Bacillati</taxon>
        <taxon>Actinomycetota</taxon>
        <taxon>Actinomycetes</taxon>
        <taxon>Micromonosporales</taxon>
        <taxon>Micromonosporaceae</taxon>
        <taxon>Actinoplanes</taxon>
    </lineage>
</organism>
<feature type="domain" description="FHA" evidence="2">
    <location>
        <begin position="23"/>
        <end position="66"/>
    </location>
</feature>
<accession>A0A0A6X2I1</accession>
<keyword evidence="3" id="KW-0808">Transferase</keyword>
<evidence type="ECO:0000313" key="4">
    <source>
        <dbReference type="Proteomes" id="UP000054537"/>
    </source>
</evidence>
<dbReference type="OrthoDB" id="5142616at2"/>
<dbReference type="eggNOG" id="COG0515">
    <property type="taxonomic scope" value="Bacteria"/>
</dbReference>
<reference evidence="3 4" key="1">
    <citation type="submission" date="2014-10" db="EMBL/GenBank/DDBJ databases">
        <title>Draft genome sequence of Actinoplanes utahensis NRRL 12052.</title>
        <authorList>
            <person name="Velasco-Bucheli B."/>
            <person name="del Cerro C."/>
            <person name="Hormigo D."/>
            <person name="Garcia J.L."/>
            <person name="Acebal C."/>
            <person name="Arroyo M."/>
            <person name="de la Mata I."/>
        </authorList>
    </citation>
    <scope>NUCLEOTIDE SEQUENCE [LARGE SCALE GENOMIC DNA]</scope>
    <source>
        <strain evidence="3 4">NRRL 12052</strain>
    </source>
</reference>
<protein>
    <submittedName>
        <fullName evidence="3">Serine/threonine protein kinase</fullName>
    </submittedName>
</protein>
<proteinExistence type="predicted"/>
<dbReference type="EMBL" id="JRTT01000048">
    <property type="protein sequence ID" value="KHD74277.1"/>
    <property type="molecule type" value="Genomic_DNA"/>
</dbReference>
<dbReference type="SUPFAM" id="SSF49879">
    <property type="entry name" value="SMAD/FHA domain"/>
    <property type="match status" value="1"/>
</dbReference>
<evidence type="ECO:0000256" key="1">
    <source>
        <dbReference type="ARBA" id="ARBA00022553"/>
    </source>
</evidence>
<dbReference type="AlphaFoldDB" id="A0A0A6X2I1"/>
<keyword evidence="3" id="KW-0723">Serine/threonine-protein kinase</keyword>
<dbReference type="GO" id="GO:0004674">
    <property type="term" value="F:protein serine/threonine kinase activity"/>
    <property type="evidence" value="ECO:0007669"/>
    <property type="project" value="UniProtKB-KW"/>
</dbReference>
<dbReference type="Gene3D" id="2.60.200.20">
    <property type="match status" value="1"/>
</dbReference>
<dbReference type="InterPro" id="IPR008984">
    <property type="entry name" value="SMAD_FHA_dom_sf"/>
</dbReference>
<name>A0A0A6X2I1_ACTUT</name>
<dbReference type="Proteomes" id="UP000054537">
    <property type="component" value="Unassembled WGS sequence"/>
</dbReference>
<dbReference type="RefSeq" id="WP_043529898.1">
    <property type="nucleotide sequence ID" value="NZ_BAABKU010000010.1"/>
</dbReference>
<comment type="caution">
    <text evidence="3">The sequence shown here is derived from an EMBL/GenBank/DDBJ whole genome shotgun (WGS) entry which is preliminary data.</text>
</comment>
<dbReference type="STRING" id="1869.MB27_29625"/>
<dbReference type="InterPro" id="IPR000253">
    <property type="entry name" value="FHA_dom"/>
</dbReference>